<dbReference type="InterPro" id="IPR029062">
    <property type="entry name" value="Class_I_gatase-like"/>
</dbReference>
<accession>A0A178MMN9</accession>
<reference evidence="8 9" key="1">
    <citation type="submission" date="2016-04" db="EMBL/GenBank/DDBJ databases">
        <title>Draft genome sequence of freshwater magnetotactic bacteria Magnetospirillum marisnigri SP-1 and Magnetospirillum moscoviense BB-1.</title>
        <authorList>
            <person name="Koziaeva V."/>
            <person name="Dziuba M.V."/>
            <person name="Ivanov T.M."/>
            <person name="Kuznetsov B."/>
            <person name="Grouzdev D.S."/>
        </authorList>
    </citation>
    <scope>NUCLEOTIDE SEQUENCE [LARGE SCALE GENOMIC DNA]</scope>
    <source>
        <strain evidence="8 9">SP-1</strain>
    </source>
</reference>
<dbReference type="AlphaFoldDB" id="A0A178MMN9"/>
<dbReference type="Gene3D" id="3.40.50.10740">
    <property type="entry name" value="Class I glutamine amidotransferase-like"/>
    <property type="match status" value="1"/>
</dbReference>
<name>A0A178MMN9_9PROT</name>
<dbReference type="InterPro" id="IPR003507">
    <property type="entry name" value="S66_fam"/>
</dbReference>
<dbReference type="GO" id="GO:0006508">
    <property type="term" value="P:proteolysis"/>
    <property type="evidence" value="ECO:0007669"/>
    <property type="project" value="UniProtKB-KW"/>
</dbReference>
<sequence length="283" mass="30158">MTQTFRIGVVAPASPLDPSVIDRTQGLVRELYPGGGVEVVFHPQCLEVFGHFAGDDDRRAGAFLDYANDDGFDAVWFGRGGYGSCRMVDAVLAGLTSAAWGKAYLGYSDMGTLLAALYGRGFSRVAHGPMASDLNRRGGAAAVARALSFLVEGAESSLEPSVSADGPPTAAFNITILAHLMGSPLLPDLTGHVLMLEEVGEYLYRMDRDLCQITGNAALAGVAGIRLGRCSDIPDNQPDFGQSEEEVMAHWCRRSGIPYLGRADIGHDVANKVVPFGRWPARP</sequence>
<comment type="similarity">
    <text evidence="1">Belongs to the peptidase S66 family.</text>
</comment>
<keyword evidence="9" id="KW-1185">Reference proteome</keyword>
<dbReference type="SUPFAM" id="SSF141986">
    <property type="entry name" value="LD-carboxypeptidase A C-terminal domain-like"/>
    <property type="match status" value="1"/>
</dbReference>
<dbReference type="OrthoDB" id="9807329at2"/>
<evidence type="ECO:0000256" key="3">
    <source>
        <dbReference type="ARBA" id="ARBA00022670"/>
    </source>
</evidence>
<comment type="caution">
    <text evidence="8">The sequence shown here is derived from an EMBL/GenBank/DDBJ whole genome shotgun (WGS) entry which is preliminary data.</text>
</comment>
<gene>
    <name evidence="8" type="ORF">A6A04_18490</name>
</gene>
<dbReference type="Proteomes" id="UP000078428">
    <property type="component" value="Unassembled WGS sequence"/>
</dbReference>
<feature type="domain" description="LD-carboxypeptidase C-terminal" evidence="7">
    <location>
        <begin position="173"/>
        <end position="278"/>
    </location>
</feature>
<evidence type="ECO:0000256" key="4">
    <source>
        <dbReference type="ARBA" id="ARBA00022801"/>
    </source>
</evidence>
<dbReference type="PANTHER" id="PTHR30237:SF2">
    <property type="entry name" value="MUREIN TETRAPEPTIDE CARBOXYPEPTIDASE"/>
    <property type="match status" value="1"/>
</dbReference>
<dbReference type="CDD" id="cd07025">
    <property type="entry name" value="Peptidase_S66"/>
    <property type="match status" value="1"/>
</dbReference>
<dbReference type="InterPro" id="IPR040921">
    <property type="entry name" value="Peptidase_S66C"/>
</dbReference>
<feature type="domain" description="LD-carboxypeptidase N-terminal" evidence="6">
    <location>
        <begin position="7"/>
        <end position="127"/>
    </location>
</feature>
<proteinExistence type="inferred from homology"/>
<dbReference type="SUPFAM" id="SSF52317">
    <property type="entry name" value="Class I glutamine amidotransferase-like"/>
    <property type="match status" value="1"/>
</dbReference>
<protein>
    <submittedName>
        <fullName evidence="8">LD-carboxypeptidase</fullName>
    </submittedName>
</protein>
<dbReference type="InterPro" id="IPR027461">
    <property type="entry name" value="Carboxypeptidase_A_C_sf"/>
</dbReference>
<organism evidence="8 9">
    <name type="scientific">Paramagnetospirillum marisnigri</name>
    <dbReference type="NCBI Taxonomy" id="1285242"/>
    <lineage>
        <taxon>Bacteria</taxon>
        <taxon>Pseudomonadati</taxon>
        <taxon>Pseudomonadota</taxon>
        <taxon>Alphaproteobacteria</taxon>
        <taxon>Rhodospirillales</taxon>
        <taxon>Magnetospirillaceae</taxon>
        <taxon>Paramagnetospirillum</taxon>
    </lineage>
</organism>
<dbReference type="Pfam" id="PF17676">
    <property type="entry name" value="Peptidase_S66C"/>
    <property type="match status" value="1"/>
</dbReference>
<keyword evidence="3" id="KW-0645">Protease</keyword>
<dbReference type="InterPro" id="IPR040449">
    <property type="entry name" value="Peptidase_S66_N"/>
</dbReference>
<evidence type="ECO:0000313" key="9">
    <source>
        <dbReference type="Proteomes" id="UP000078428"/>
    </source>
</evidence>
<dbReference type="EMBL" id="LWQT01000056">
    <property type="protein sequence ID" value="OAN49951.1"/>
    <property type="molecule type" value="Genomic_DNA"/>
</dbReference>
<dbReference type="GO" id="GO:0004180">
    <property type="term" value="F:carboxypeptidase activity"/>
    <property type="evidence" value="ECO:0007669"/>
    <property type="project" value="UniProtKB-KW"/>
</dbReference>
<evidence type="ECO:0000256" key="2">
    <source>
        <dbReference type="ARBA" id="ARBA00022645"/>
    </source>
</evidence>
<keyword evidence="2 8" id="KW-0121">Carboxypeptidase</keyword>
<keyword evidence="5" id="KW-0720">Serine protease</keyword>
<dbReference type="GO" id="GO:0008236">
    <property type="term" value="F:serine-type peptidase activity"/>
    <property type="evidence" value="ECO:0007669"/>
    <property type="project" value="UniProtKB-KW"/>
</dbReference>
<dbReference type="Gene3D" id="3.50.30.60">
    <property type="entry name" value="LD-carboxypeptidase A C-terminal domain-like"/>
    <property type="match status" value="1"/>
</dbReference>
<dbReference type="RefSeq" id="WP_068492955.1">
    <property type="nucleotide sequence ID" value="NZ_LWQT01000056.1"/>
</dbReference>
<dbReference type="Pfam" id="PF02016">
    <property type="entry name" value="Peptidase_S66"/>
    <property type="match status" value="1"/>
</dbReference>
<dbReference type="InterPro" id="IPR027478">
    <property type="entry name" value="LdcA_N"/>
</dbReference>
<evidence type="ECO:0000259" key="7">
    <source>
        <dbReference type="Pfam" id="PF17676"/>
    </source>
</evidence>
<evidence type="ECO:0000256" key="5">
    <source>
        <dbReference type="ARBA" id="ARBA00022825"/>
    </source>
</evidence>
<evidence type="ECO:0000256" key="1">
    <source>
        <dbReference type="ARBA" id="ARBA00010233"/>
    </source>
</evidence>
<evidence type="ECO:0000313" key="8">
    <source>
        <dbReference type="EMBL" id="OAN49951.1"/>
    </source>
</evidence>
<dbReference type="STRING" id="1285242.A6A04_18490"/>
<evidence type="ECO:0000259" key="6">
    <source>
        <dbReference type="Pfam" id="PF02016"/>
    </source>
</evidence>
<dbReference type="PANTHER" id="PTHR30237">
    <property type="entry name" value="MURAMOYLTETRAPEPTIDE CARBOXYPEPTIDASE"/>
    <property type="match status" value="1"/>
</dbReference>
<keyword evidence="4" id="KW-0378">Hydrolase</keyword>